<accession>A0ABV6HHW0</accession>
<protein>
    <submittedName>
        <fullName evidence="3">Fasciclin domain-containing protein</fullName>
    </submittedName>
</protein>
<dbReference type="InterPro" id="IPR008979">
    <property type="entry name" value="Galactose-bd-like_sf"/>
</dbReference>
<dbReference type="Gene3D" id="2.30.180.10">
    <property type="entry name" value="FAS1 domain"/>
    <property type="match status" value="1"/>
</dbReference>
<dbReference type="InterPro" id="IPR036378">
    <property type="entry name" value="FAS1_dom_sf"/>
</dbReference>
<dbReference type="EMBL" id="JBHLWO010000002">
    <property type="protein sequence ID" value="MFC0318465.1"/>
    <property type="molecule type" value="Genomic_DNA"/>
</dbReference>
<evidence type="ECO:0000259" key="2">
    <source>
        <dbReference type="Pfam" id="PF02469"/>
    </source>
</evidence>
<dbReference type="SUPFAM" id="SSF49785">
    <property type="entry name" value="Galactose-binding domain-like"/>
    <property type="match status" value="1"/>
</dbReference>
<sequence>MNNVKKAYFFLLALGIMSLMWACKQEDGYYDPIIADKGYDGDVYDYLKSKPGVYDSLLKAVDRLQLERTLRDSDITLFALSNASFQLALTNLNNLRKLNDRPSEYLSSVDGNQLDTMLSQYIIRGKYISDSLATQDGLRLYGVKYGYPMHGRLIKTTSSGYVNGGPTVIQISDTKRSQFERNWVSTTTGSINLKTKNGIVHVVSADHVFGFDDFVSRLTYVPPPPNLFKTIGGKDTVSRENSGGPNAVEASKYAFDGNPETKYLIGDMGSVWLRFELNEAAAANAYTITSANDFSERDPIDWSLKGSNDGTNWTILDSRAGELFDQRFQLRVFRISNKVAYKFYQLDITRVRSGGTMQMADWSVNREEVK</sequence>
<dbReference type="InterPro" id="IPR000782">
    <property type="entry name" value="FAS1_domain"/>
</dbReference>
<evidence type="ECO:0000313" key="4">
    <source>
        <dbReference type="Proteomes" id="UP001589774"/>
    </source>
</evidence>
<proteinExistence type="predicted"/>
<dbReference type="RefSeq" id="WP_130857664.1">
    <property type="nucleotide sequence ID" value="NZ_JBHLWO010000002.1"/>
</dbReference>
<organism evidence="3 4">
    <name type="scientific">Olivibacter oleidegradans</name>
    <dbReference type="NCBI Taxonomy" id="760123"/>
    <lineage>
        <taxon>Bacteria</taxon>
        <taxon>Pseudomonadati</taxon>
        <taxon>Bacteroidota</taxon>
        <taxon>Sphingobacteriia</taxon>
        <taxon>Sphingobacteriales</taxon>
        <taxon>Sphingobacteriaceae</taxon>
        <taxon>Olivibacter</taxon>
    </lineage>
</organism>
<gene>
    <name evidence="3" type="ORF">ACFFI0_09100</name>
</gene>
<feature type="domain" description="FAS1" evidence="2">
    <location>
        <begin position="55"/>
        <end position="204"/>
    </location>
</feature>
<reference evidence="3 4" key="1">
    <citation type="submission" date="2024-09" db="EMBL/GenBank/DDBJ databases">
        <authorList>
            <person name="Sun Q."/>
            <person name="Mori K."/>
        </authorList>
    </citation>
    <scope>NUCLEOTIDE SEQUENCE [LARGE SCALE GENOMIC DNA]</scope>
    <source>
        <strain evidence="3 4">CCM 7765</strain>
    </source>
</reference>
<feature type="signal peptide" evidence="1">
    <location>
        <begin position="1"/>
        <end position="22"/>
    </location>
</feature>
<dbReference type="SUPFAM" id="SSF82153">
    <property type="entry name" value="FAS1 domain"/>
    <property type="match status" value="1"/>
</dbReference>
<keyword evidence="1" id="KW-0732">Signal</keyword>
<comment type="caution">
    <text evidence="3">The sequence shown here is derived from an EMBL/GenBank/DDBJ whole genome shotgun (WGS) entry which is preliminary data.</text>
</comment>
<name>A0ABV6HHW0_9SPHI</name>
<keyword evidence="4" id="KW-1185">Reference proteome</keyword>
<dbReference type="Pfam" id="PF02469">
    <property type="entry name" value="Fasciclin"/>
    <property type="match status" value="1"/>
</dbReference>
<evidence type="ECO:0000256" key="1">
    <source>
        <dbReference type="SAM" id="SignalP"/>
    </source>
</evidence>
<evidence type="ECO:0000313" key="3">
    <source>
        <dbReference type="EMBL" id="MFC0318465.1"/>
    </source>
</evidence>
<dbReference type="Gene3D" id="2.60.120.260">
    <property type="entry name" value="Galactose-binding domain-like"/>
    <property type="match status" value="1"/>
</dbReference>
<dbReference type="Proteomes" id="UP001589774">
    <property type="component" value="Unassembled WGS sequence"/>
</dbReference>
<feature type="chain" id="PRO_5045572705" evidence="1">
    <location>
        <begin position="23"/>
        <end position="370"/>
    </location>
</feature>